<dbReference type="CDD" id="cd19946">
    <property type="entry name" value="GlpA-like_Fer2_BFD-like"/>
    <property type="match status" value="1"/>
</dbReference>
<dbReference type="PANTHER" id="PTHR42720">
    <property type="entry name" value="GLYCEROL-3-PHOSPHATE DEHYDROGENASE"/>
    <property type="match status" value="1"/>
</dbReference>
<dbReference type="InterPro" id="IPR007419">
    <property type="entry name" value="BFD-like_2Fe2S-bd_dom"/>
</dbReference>
<dbReference type="Pfam" id="PF01266">
    <property type="entry name" value="DAO"/>
    <property type="match status" value="1"/>
</dbReference>
<keyword evidence="1" id="KW-1133">Transmembrane helix</keyword>
<dbReference type="Gene3D" id="3.50.50.60">
    <property type="entry name" value="FAD/NAD(P)-binding domain"/>
    <property type="match status" value="1"/>
</dbReference>
<dbReference type="SUPFAM" id="SSF54373">
    <property type="entry name" value="FAD-linked reductases, C-terminal domain"/>
    <property type="match status" value="1"/>
</dbReference>
<dbReference type="EC" id="1.4.99.5" evidence="4"/>
<keyword evidence="4" id="KW-0560">Oxidoreductase</keyword>
<accession>A0A1V5SVX7</accession>
<dbReference type="InterPro" id="IPR041854">
    <property type="entry name" value="BFD-like_2Fe2S-bd_dom_sf"/>
</dbReference>
<dbReference type="PROSITE" id="PS51257">
    <property type="entry name" value="PROKAR_LIPOPROTEIN"/>
    <property type="match status" value="1"/>
</dbReference>
<sequence length="484" mass="53359">MKKAYDVIIIGGGVVGCAIAWFLSHFDLKILLLERELDVCCGISKANTGIIHSRSYLTPGTVKGELHQRALSWFPKIEKELDFHPSVTGALTVAFNQDDLNYLKSLKNIGKYDDAEILSPQESLILEPNLSDRIVATYYDPHAAVASPFRLTLAFAEGAALNGVEFHFDSSVEGFDHQGKKIIVHTPNENYEASYVVNAAGLSSAKIAKKSGDQIPVFSTFKGEYFLLDKESQGLVKKILYPVPNSLSKGILVSPTPEGNILAGPNFESSCADDTSTTSQGLNEVRAGAQKLVPRFPFNQTIQIFAGIRPTLPERDFLIFVSKKHPGLIHLCGIESPGLTASPGIAEYVGELLIQQGLSLKEKDQIIFRKAFPVFHDCDWKKREELIAQDPDWGQIVCRCEEVTLAEVKYALRMNPPARTMDGLKRRIRVTAGRCQGSFCQMHLPSIVMNLLNIGIQDLLKSDKNSNLLVGETKKVVNTHATPH</sequence>
<dbReference type="Gene3D" id="1.10.10.1100">
    <property type="entry name" value="BFD-like [2Fe-2S]-binding domain"/>
    <property type="match status" value="1"/>
</dbReference>
<dbReference type="EMBL" id="MWBQ01000068">
    <property type="protein sequence ID" value="OQA58677.1"/>
    <property type="molecule type" value="Genomic_DNA"/>
</dbReference>
<dbReference type="Proteomes" id="UP000485569">
    <property type="component" value="Unassembled WGS sequence"/>
</dbReference>
<dbReference type="SUPFAM" id="SSF51905">
    <property type="entry name" value="FAD/NAD(P)-binding domain"/>
    <property type="match status" value="1"/>
</dbReference>
<dbReference type="Pfam" id="PF04324">
    <property type="entry name" value="Fer2_BFD"/>
    <property type="match status" value="1"/>
</dbReference>
<name>A0A1V5SVX7_9BACT</name>
<dbReference type="InterPro" id="IPR006076">
    <property type="entry name" value="FAD-dep_OxRdtase"/>
</dbReference>
<evidence type="ECO:0000259" key="3">
    <source>
        <dbReference type="Pfam" id="PF04324"/>
    </source>
</evidence>
<dbReference type="Gene3D" id="3.30.9.10">
    <property type="entry name" value="D-Amino Acid Oxidase, subunit A, domain 2"/>
    <property type="match status" value="1"/>
</dbReference>
<feature type="transmembrane region" description="Helical" evidence="1">
    <location>
        <begin position="7"/>
        <end position="26"/>
    </location>
</feature>
<feature type="domain" description="FAD dependent oxidoreductase" evidence="2">
    <location>
        <begin position="6"/>
        <end position="352"/>
    </location>
</feature>
<proteinExistence type="predicted"/>
<dbReference type="InterPro" id="IPR052745">
    <property type="entry name" value="G3P_Oxidase/Oxidoreductase"/>
</dbReference>
<dbReference type="AlphaFoldDB" id="A0A1V5SVX7"/>
<feature type="domain" description="BFD-like [2Fe-2S]-binding" evidence="3">
    <location>
        <begin position="396"/>
        <end position="446"/>
    </location>
</feature>
<evidence type="ECO:0000313" key="4">
    <source>
        <dbReference type="EMBL" id="OQA58677.1"/>
    </source>
</evidence>
<reference evidence="4" key="1">
    <citation type="submission" date="2017-02" db="EMBL/GenBank/DDBJ databases">
        <title>Delving into the versatile metabolic prowess of the omnipresent phylum Bacteroidetes.</title>
        <authorList>
            <person name="Nobu M.K."/>
            <person name="Mei R."/>
            <person name="Narihiro T."/>
            <person name="Kuroda K."/>
            <person name="Liu W.-T."/>
        </authorList>
    </citation>
    <scope>NUCLEOTIDE SEQUENCE</scope>
    <source>
        <strain evidence="4">ADurb.Bin276</strain>
    </source>
</reference>
<keyword evidence="1" id="KW-0812">Transmembrane</keyword>
<organism evidence="4">
    <name type="scientific">Candidatus Atribacter allofermentans</name>
    <dbReference type="NCBI Taxonomy" id="1852833"/>
    <lineage>
        <taxon>Bacteria</taxon>
        <taxon>Pseudomonadati</taxon>
        <taxon>Atribacterota</taxon>
        <taxon>Atribacteria</taxon>
        <taxon>Atribacterales</taxon>
        <taxon>Atribacteraceae</taxon>
        <taxon>Atribacter</taxon>
    </lineage>
</organism>
<dbReference type="GO" id="GO:0050622">
    <property type="term" value="F:glycine dehydrogenase (cyanide-forming) activity"/>
    <property type="evidence" value="ECO:0007669"/>
    <property type="project" value="UniProtKB-EC"/>
</dbReference>
<protein>
    <submittedName>
        <fullName evidence="4">Hydrogen cyanide synthase subunit HcnC</fullName>
        <ecNumber evidence="4">1.4.99.5</ecNumber>
    </submittedName>
</protein>
<comment type="caution">
    <text evidence="4">The sequence shown here is derived from an EMBL/GenBank/DDBJ whole genome shotgun (WGS) entry which is preliminary data.</text>
</comment>
<evidence type="ECO:0000259" key="2">
    <source>
        <dbReference type="Pfam" id="PF01266"/>
    </source>
</evidence>
<dbReference type="InterPro" id="IPR036188">
    <property type="entry name" value="FAD/NAD-bd_sf"/>
</dbReference>
<evidence type="ECO:0000256" key="1">
    <source>
        <dbReference type="SAM" id="Phobius"/>
    </source>
</evidence>
<gene>
    <name evidence="4" type="primary">hcnC</name>
    <name evidence="4" type="ORF">BWY41_01025</name>
</gene>
<dbReference type="PANTHER" id="PTHR42720:SF1">
    <property type="entry name" value="GLYCEROL 3-PHOSPHATE OXIDASE"/>
    <property type="match status" value="1"/>
</dbReference>
<keyword evidence="1" id="KW-0472">Membrane</keyword>